<dbReference type="PROSITE" id="PS01279">
    <property type="entry name" value="PCMT"/>
    <property type="match status" value="1"/>
</dbReference>
<dbReference type="HAMAP" id="MF_00090">
    <property type="entry name" value="PIMT"/>
    <property type="match status" value="1"/>
</dbReference>
<keyword evidence="9" id="KW-1185">Reference proteome</keyword>
<evidence type="ECO:0000256" key="5">
    <source>
        <dbReference type="ARBA" id="ARBA00022679"/>
    </source>
</evidence>
<dbReference type="Gene3D" id="3.40.50.150">
    <property type="entry name" value="Vaccinia Virus protein VP39"/>
    <property type="match status" value="1"/>
</dbReference>
<dbReference type="CDD" id="cd02440">
    <property type="entry name" value="AdoMet_MTases"/>
    <property type="match status" value="1"/>
</dbReference>
<dbReference type="Pfam" id="PF01135">
    <property type="entry name" value="PCMT"/>
    <property type="match status" value="1"/>
</dbReference>
<sequence>MFSKSTSYNIVFILVMFLLFQACKCYSQQQNEEALRIKRLEMVASQIEGRGIRDKNVLNAFRQVPRHLFVPDDKRSYAYGDYPIQIGCQQTISQPYMVALMTELLTLSKGKKVLEIGTGSGYQAAILAEMVGSGNVYTIEIIKTLAQRAKETLTQTGYHEVQCRLGDGYRGWPEHAPFDGIVVTAAPAKIPEPLLEQLAEGGCLVVPVDNKWGFQTLKVITRKDGKITVKNSIDCRFVPLLGEHGKKMPPE</sequence>
<name>A0ABV6YU27_UNCC1</name>
<keyword evidence="6 7" id="KW-0949">S-adenosyl-L-methionine</keyword>
<comment type="catalytic activity">
    <reaction evidence="7">
        <text>[protein]-L-isoaspartate + S-adenosyl-L-methionine = [protein]-L-isoaspartate alpha-methyl ester + S-adenosyl-L-homocysteine</text>
        <dbReference type="Rhea" id="RHEA:12705"/>
        <dbReference type="Rhea" id="RHEA-COMP:12143"/>
        <dbReference type="Rhea" id="RHEA-COMP:12144"/>
        <dbReference type="ChEBI" id="CHEBI:57856"/>
        <dbReference type="ChEBI" id="CHEBI:59789"/>
        <dbReference type="ChEBI" id="CHEBI:90596"/>
        <dbReference type="ChEBI" id="CHEBI:90598"/>
        <dbReference type="EC" id="2.1.1.77"/>
    </reaction>
</comment>
<evidence type="ECO:0000313" key="8">
    <source>
        <dbReference type="EMBL" id="MFC1849677.1"/>
    </source>
</evidence>
<dbReference type="GO" id="GO:0004719">
    <property type="term" value="F:protein-L-isoaspartate (D-aspartate) O-methyltransferase activity"/>
    <property type="evidence" value="ECO:0007669"/>
    <property type="project" value="UniProtKB-EC"/>
</dbReference>
<dbReference type="InterPro" id="IPR000682">
    <property type="entry name" value="PCMT"/>
</dbReference>
<feature type="active site" evidence="7">
    <location>
        <position position="93"/>
    </location>
</feature>
<evidence type="ECO:0000256" key="1">
    <source>
        <dbReference type="ARBA" id="ARBA00004496"/>
    </source>
</evidence>
<dbReference type="NCBIfam" id="TIGR00080">
    <property type="entry name" value="pimt"/>
    <property type="match status" value="1"/>
</dbReference>
<evidence type="ECO:0000256" key="7">
    <source>
        <dbReference type="HAMAP-Rule" id="MF_00090"/>
    </source>
</evidence>
<comment type="caution">
    <text evidence="8">The sequence shown here is derived from an EMBL/GenBank/DDBJ whole genome shotgun (WGS) entry which is preliminary data.</text>
</comment>
<comment type="function">
    <text evidence="7">Catalyzes the methyl esterification of L-isoaspartyl residues in peptides and proteins that result from spontaneous decomposition of normal L-aspartyl and L-asparaginyl residues. It plays a role in the repair and/or degradation of damaged proteins.</text>
</comment>
<evidence type="ECO:0000256" key="3">
    <source>
        <dbReference type="ARBA" id="ARBA00022490"/>
    </source>
</evidence>
<reference evidence="8 9" key="1">
    <citation type="submission" date="2024-09" db="EMBL/GenBank/DDBJ databases">
        <title>Laminarin stimulates single cell rates of sulfate reduction while oxygen inhibits transcriptomic activity in coastal marine sediment.</title>
        <authorList>
            <person name="Lindsay M."/>
            <person name="Orcutt B."/>
            <person name="Emerson D."/>
            <person name="Stepanauskas R."/>
            <person name="D'Angelo T."/>
        </authorList>
    </citation>
    <scope>NUCLEOTIDE SEQUENCE [LARGE SCALE GENOMIC DNA]</scope>
    <source>
        <strain evidence="8">SAG AM-311-K15</strain>
    </source>
</reference>
<keyword evidence="5 7" id="KW-0808">Transferase</keyword>
<dbReference type="GO" id="GO:0032259">
    <property type="term" value="P:methylation"/>
    <property type="evidence" value="ECO:0007669"/>
    <property type="project" value="UniProtKB-KW"/>
</dbReference>
<keyword evidence="4 7" id="KW-0489">Methyltransferase</keyword>
<evidence type="ECO:0000256" key="6">
    <source>
        <dbReference type="ARBA" id="ARBA00022691"/>
    </source>
</evidence>
<dbReference type="PANTHER" id="PTHR11579">
    <property type="entry name" value="PROTEIN-L-ISOASPARTATE O-METHYLTRANSFERASE"/>
    <property type="match status" value="1"/>
</dbReference>
<gene>
    <name evidence="7" type="primary">pcm</name>
    <name evidence="8" type="ORF">ACFL27_05650</name>
</gene>
<organism evidence="8 9">
    <name type="scientific">candidate division CSSED10-310 bacterium</name>
    <dbReference type="NCBI Taxonomy" id="2855610"/>
    <lineage>
        <taxon>Bacteria</taxon>
        <taxon>Bacteria division CSSED10-310</taxon>
    </lineage>
</organism>
<proteinExistence type="inferred from homology"/>
<dbReference type="PANTHER" id="PTHR11579:SF0">
    <property type="entry name" value="PROTEIN-L-ISOASPARTATE(D-ASPARTATE) O-METHYLTRANSFERASE"/>
    <property type="match status" value="1"/>
</dbReference>
<dbReference type="SUPFAM" id="SSF53335">
    <property type="entry name" value="S-adenosyl-L-methionine-dependent methyltransferases"/>
    <property type="match status" value="1"/>
</dbReference>
<dbReference type="Proteomes" id="UP001594351">
    <property type="component" value="Unassembled WGS sequence"/>
</dbReference>
<evidence type="ECO:0000313" key="9">
    <source>
        <dbReference type="Proteomes" id="UP001594351"/>
    </source>
</evidence>
<evidence type="ECO:0000256" key="2">
    <source>
        <dbReference type="ARBA" id="ARBA00005369"/>
    </source>
</evidence>
<dbReference type="EC" id="2.1.1.77" evidence="7"/>
<protein>
    <recommendedName>
        <fullName evidence="7">Protein-L-isoaspartate O-methyltransferase</fullName>
        <ecNumber evidence="7">2.1.1.77</ecNumber>
    </recommendedName>
    <alternativeName>
        <fullName evidence="7">L-isoaspartyl protein carboxyl methyltransferase</fullName>
    </alternativeName>
    <alternativeName>
        <fullName evidence="7">Protein L-isoaspartyl methyltransferase</fullName>
    </alternativeName>
    <alternativeName>
        <fullName evidence="7">Protein-beta-aspartate methyltransferase</fullName>
        <shortName evidence="7">PIMT</shortName>
    </alternativeName>
</protein>
<dbReference type="NCBIfam" id="NF001453">
    <property type="entry name" value="PRK00312.1"/>
    <property type="match status" value="1"/>
</dbReference>
<dbReference type="InterPro" id="IPR029063">
    <property type="entry name" value="SAM-dependent_MTases_sf"/>
</dbReference>
<keyword evidence="3 7" id="KW-0963">Cytoplasm</keyword>
<dbReference type="EMBL" id="JBHPBY010000052">
    <property type="protein sequence ID" value="MFC1849677.1"/>
    <property type="molecule type" value="Genomic_DNA"/>
</dbReference>
<accession>A0ABV6YU27</accession>
<comment type="similarity">
    <text evidence="2 7">Belongs to the methyltransferase superfamily. L-isoaspartyl/D-aspartyl protein methyltransferase family.</text>
</comment>
<comment type="subcellular location">
    <subcellularLocation>
        <location evidence="1 7">Cytoplasm</location>
    </subcellularLocation>
</comment>
<dbReference type="PROSITE" id="PS51257">
    <property type="entry name" value="PROKAR_LIPOPROTEIN"/>
    <property type="match status" value="1"/>
</dbReference>
<evidence type="ECO:0000256" key="4">
    <source>
        <dbReference type="ARBA" id="ARBA00022603"/>
    </source>
</evidence>